<evidence type="ECO:0000313" key="9">
    <source>
        <dbReference type="EMBL" id="CCO15104.1"/>
    </source>
</evidence>
<keyword evidence="6" id="KW-0539">Nucleus</keyword>
<evidence type="ECO:0000256" key="3">
    <source>
        <dbReference type="ARBA" id="ARBA00023054"/>
    </source>
</evidence>
<dbReference type="OrthoDB" id="6270329at2759"/>
<feature type="region of interest" description="Disordered" evidence="7">
    <location>
        <begin position="74"/>
        <end position="102"/>
    </location>
</feature>
<dbReference type="GeneID" id="19017131"/>
<evidence type="ECO:0000313" key="10">
    <source>
        <dbReference type="Proteomes" id="UP000198341"/>
    </source>
</evidence>
<dbReference type="InterPro" id="IPR044607">
    <property type="entry name" value="RKD-like"/>
</dbReference>
<keyword evidence="3" id="KW-0175">Coiled coil</keyword>
<feature type="compositionally biased region" description="Low complexity" evidence="7">
    <location>
        <begin position="174"/>
        <end position="190"/>
    </location>
</feature>
<evidence type="ECO:0000256" key="7">
    <source>
        <dbReference type="SAM" id="MobiDB-lite"/>
    </source>
</evidence>
<dbReference type="EMBL" id="FO082277">
    <property type="protein sequence ID" value="CCO15104.1"/>
    <property type="molecule type" value="Genomic_DNA"/>
</dbReference>
<dbReference type="GO" id="GO:0003677">
    <property type="term" value="F:DNA binding"/>
    <property type="evidence" value="ECO:0007669"/>
    <property type="project" value="UniProtKB-KW"/>
</dbReference>
<dbReference type="PANTHER" id="PTHR46373:SF2">
    <property type="entry name" value="RWP-RK DOMAIN-CONTAINING PROTEIN"/>
    <property type="match status" value="1"/>
</dbReference>
<evidence type="ECO:0000256" key="2">
    <source>
        <dbReference type="ARBA" id="ARBA00023015"/>
    </source>
</evidence>
<sequence length="654" mass="71457">MPNRTQVTVQNVQSMDDLRTVFHLPINDAAKKLGLCVTVLKQKCREFGIVRWPFRKVKKIDMLIKQLEEEKEKVVSSSSVSGKEEEPPRGLKEQQGEERGGNFVVVGAPTRKVILEDIENRLQEMLKMRDELYADPNSNIHLLPNSTGSAINSNGGLTAEKRGESNNTRSPSRQQAKAAKAAAAANAVQKHQLQLQEKSTEKDDDDNGAEKKKSTTATVATNTEMKIAESTHTSQESDERRADVVQIDDEFSLSAPTEEEKKKKGKSFSTGRLWQRKERVIEKATAATPTRPTLKRQGSNSCSGKDSGLLFDALLDAATALDTTKKNGGKGEQVSGDENKNVINNSDDYEWGRNTENEAGQDESIIGSPRKVRRSCDVQRSVRPPSSDISREKKGLEPRPNSAPLNMNNISEADVAAAFYQQMQLQHVQNTAAAVAAMQAAMATSMNPSQQSIPLMYQVPYSLQYMNLNSNMMQVQWAEMNKNINATAATATNTAGMSLLERRAAEAAASIGGGNVAMPPSSLDLKIPTASREGSTHSGTYFPYYGGGMYSPRQYHHYQQQQMMSMPVLDQSAASDGNSSLETGGVYTAEDKNIRGSGVASPSSIGAFPSSNRVSFEDMTEHPSPISPTNTTAGIHRPVALKRGHLELQSNQFI</sequence>
<keyword evidence="5" id="KW-0804">Transcription</keyword>
<dbReference type="Proteomes" id="UP000198341">
    <property type="component" value="Chromosome 2"/>
</dbReference>
<feature type="region of interest" description="Disordered" evidence="7">
    <location>
        <begin position="323"/>
        <end position="406"/>
    </location>
</feature>
<dbReference type="STRING" id="41875.K8EBC2"/>
<accession>K8EBC2</accession>
<dbReference type="eggNOG" id="ENOG502SGI5">
    <property type="taxonomic scope" value="Eukaryota"/>
</dbReference>
<feature type="compositionally biased region" description="Polar residues" evidence="7">
    <location>
        <begin position="215"/>
        <end position="234"/>
    </location>
</feature>
<dbReference type="PROSITE" id="PS51519">
    <property type="entry name" value="RWP_RK"/>
    <property type="match status" value="1"/>
</dbReference>
<feature type="compositionally biased region" description="Polar residues" evidence="7">
    <location>
        <begin position="287"/>
        <end position="303"/>
    </location>
</feature>
<feature type="region of interest" description="Disordered" evidence="7">
    <location>
        <begin position="140"/>
        <end position="303"/>
    </location>
</feature>
<keyword evidence="2" id="KW-0805">Transcription regulation</keyword>
<evidence type="ECO:0000256" key="6">
    <source>
        <dbReference type="ARBA" id="ARBA00023242"/>
    </source>
</evidence>
<dbReference type="AlphaFoldDB" id="K8EBC2"/>
<reference evidence="9 10" key="1">
    <citation type="submission" date="2011-10" db="EMBL/GenBank/DDBJ databases">
        <authorList>
            <person name="Genoscope - CEA"/>
        </authorList>
    </citation>
    <scope>NUCLEOTIDE SEQUENCE [LARGE SCALE GENOMIC DNA]</scope>
    <source>
        <strain evidence="9 10">RCC 1105</strain>
    </source>
</reference>
<feature type="compositionally biased region" description="Basic and acidic residues" evidence="7">
    <location>
        <begin position="82"/>
        <end position="100"/>
    </location>
</feature>
<keyword evidence="10" id="KW-1185">Reference proteome</keyword>
<dbReference type="RefSeq" id="XP_007514864.1">
    <property type="nucleotide sequence ID" value="XM_007514802.1"/>
</dbReference>
<evidence type="ECO:0000256" key="1">
    <source>
        <dbReference type="ARBA" id="ARBA00004049"/>
    </source>
</evidence>
<evidence type="ECO:0000256" key="5">
    <source>
        <dbReference type="ARBA" id="ARBA00023163"/>
    </source>
</evidence>
<evidence type="ECO:0000256" key="4">
    <source>
        <dbReference type="ARBA" id="ARBA00023125"/>
    </source>
</evidence>
<dbReference type="Pfam" id="PF02042">
    <property type="entry name" value="RWP-RK"/>
    <property type="match status" value="1"/>
</dbReference>
<evidence type="ECO:0000259" key="8">
    <source>
        <dbReference type="PROSITE" id="PS51519"/>
    </source>
</evidence>
<dbReference type="GO" id="GO:0003700">
    <property type="term" value="F:DNA-binding transcription factor activity"/>
    <property type="evidence" value="ECO:0007669"/>
    <property type="project" value="InterPro"/>
</dbReference>
<keyword evidence="4" id="KW-0238">DNA-binding</keyword>
<dbReference type="PANTHER" id="PTHR46373">
    <property type="entry name" value="PROTEIN RKD4"/>
    <property type="match status" value="1"/>
</dbReference>
<name>K8EBC2_9CHLO</name>
<proteinExistence type="predicted"/>
<dbReference type="InterPro" id="IPR003035">
    <property type="entry name" value="RWP-RK_dom"/>
</dbReference>
<gene>
    <name evidence="9" type="ORF">Bathy02g00180</name>
</gene>
<protein>
    <recommendedName>
        <fullName evidence="8">RWP-RK domain-containing protein</fullName>
    </recommendedName>
</protein>
<feature type="compositionally biased region" description="Polar residues" evidence="7">
    <location>
        <begin position="140"/>
        <end position="156"/>
    </location>
</feature>
<comment type="function">
    <text evidence="1">Putative transcription factor.</text>
</comment>
<feature type="domain" description="RWP-RK" evidence="8">
    <location>
        <begin position="1"/>
        <end position="80"/>
    </location>
</feature>
<dbReference type="KEGG" id="bpg:Bathy02g00180"/>
<organism evidence="9 10">
    <name type="scientific">Bathycoccus prasinos</name>
    <dbReference type="NCBI Taxonomy" id="41875"/>
    <lineage>
        <taxon>Eukaryota</taxon>
        <taxon>Viridiplantae</taxon>
        <taxon>Chlorophyta</taxon>
        <taxon>Mamiellophyceae</taxon>
        <taxon>Mamiellales</taxon>
        <taxon>Bathycoccaceae</taxon>
        <taxon>Bathycoccus</taxon>
    </lineage>
</organism>